<dbReference type="SMART" id="SM00387">
    <property type="entry name" value="HATPase_c"/>
    <property type="match status" value="1"/>
</dbReference>
<dbReference type="InterPro" id="IPR050482">
    <property type="entry name" value="Sensor_HK_TwoCompSys"/>
</dbReference>
<accession>A0ABP3SD67</accession>
<evidence type="ECO:0000313" key="7">
    <source>
        <dbReference type="EMBL" id="GAA0630299.1"/>
    </source>
</evidence>
<evidence type="ECO:0000313" key="8">
    <source>
        <dbReference type="Proteomes" id="UP001500957"/>
    </source>
</evidence>
<dbReference type="Gene3D" id="1.20.5.1930">
    <property type="match status" value="1"/>
</dbReference>
<keyword evidence="5" id="KW-0472">Membrane</keyword>
<keyword evidence="2" id="KW-0418">Kinase</keyword>
<dbReference type="InterPro" id="IPR029016">
    <property type="entry name" value="GAF-like_dom_sf"/>
</dbReference>
<keyword evidence="5" id="KW-0812">Transmembrane</keyword>
<dbReference type="Pfam" id="PF13492">
    <property type="entry name" value="GAF_3"/>
    <property type="match status" value="1"/>
</dbReference>
<evidence type="ECO:0000256" key="5">
    <source>
        <dbReference type="SAM" id="Phobius"/>
    </source>
</evidence>
<dbReference type="CDD" id="cd16917">
    <property type="entry name" value="HATPase_UhpB-NarQ-NarX-like"/>
    <property type="match status" value="1"/>
</dbReference>
<evidence type="ECO:0000256" key="1">
    <source>
        <dbReference type="ARBA" id="ARBA00022679"/>
    </source>
</evidence>
<protein>
    <recommendedName>
        <fullName evidence="6">Histidine kinase/HSP90-like ATPase domain-containing protein</fullName>
    </recommendedName>
</protein>
<keyword evidence="3" id="KW-0902">Two-component regulatory system</keyword>
<evidence type="ECO:0000256" key="2">
    <source>
        <dbReference type="ARBA" id="ARBA00022777"/>
    </source>
</evidence>
<feature type="domain" description="Histidine kinase/HSP90-like ATPase" evidence="6">
    <location>
        <begin position="457"/>
        <end position="548"/>
    </location>
</feature>
<dbReference type="EMBL" id="BAAAHE010000037">
    <property type="protein sequence ID" value="GAA0630299.1"/>
    <property type="molecule type" value="Genomic_DNA"/>
</dbReference>
<dbReference type="InterPro" id="IPR011712">
    <property type="entry name" value="Sig_transdc_His_kin_sub3_dim/P"/>
</dbReference>
<name>A0ABP3SD67_9ACTN</name>
<reference evidence="8" key="1">
    <citation type="journal article" date="2019" name="Int. J. Syst. Evol. Microbiol.">
        <title>The Global Catalogue of Microorganisms (GCM) 10K type strain sequencing project: providing services to taxonomists for standard genome sequencing and annotation.</title>
        <authorList>
            <consortium name="The Broad Institute Genomics Platform"/>
            <consortium name="The Broad Institute Genome Sequencing Center for Infectious Disease"/>
            <person name="Wu L."/>
            <person name="Ma J."/>
        </authorList>
    </citation>
    <scope>NUCLEOTIDE SEQUENCE [LARGE SCALE GENOMIC DNA]</scope>
    <source>
        <strain evidence="8">JCM 10671</strain>
    </source>
</reference>
<dbReference type="Gene3D" id="3.30.450.40">
    <property type="match status" value="1"/>
</dbReference>
<feature type="transmembrane region" description="Helical" evidence="5">
    <location>
        <begin position="146"/>
        <end position="167"/>
    </location>
</feature>
<dbReference type="InterPro" id="IPR036890">
    <property type="entry name" value="HATPase_C_sf"/>
</dbReference>
<dbReference type="Gene3D" id="3.30.565.10">
    <property type="entry name" value="Histidine kinase-like ATPase, C-terminal domain"/>
    <property type="match status" value="1"/>
</dbReference>
<feature type="transmembrane region" description="Helical" evidence="5">
    <location>
        <begin position="28"/>
        <end position="44"/>
    </location>
</feature>
<dbReference type="InterPro" id="IPR003594">
    <property type="entry name" value="HATPase_dom"/>
</dbReference>
<proteinExistence type="predicted"/>
<dbReference type="PANTHER" id="PTHR24421">
    <property type="entry name" value="NITRATE/NITRITE SENSOR PROTEIN NARX-RELATED"/>
    <property type="match status" value="1"/>
</dbReference>
<keyword evidence="1" id="KW-0808">Transferase</keyword>
<keyword evidence="8" id="KW-1185">Reference proteome</keyword>
<organism evidence="7 8">
    <name type="scientific">Sporichthya brevicatena</name>
    <dbReference type="NCBI Taxonomy" id="171442"/>
    <lineage>
        <taxon>Bacteria</taxon>
        <taxon>Bacillati</taxon>
        <taxon>Actinomycetota</taxon>
        <taxon>Actinomycetes</taxon>
        <taxon>Sporichthyales</taxon>
        <taxon>Sporichthyaceae</taxon>
        <taxon>Sporichthya</taxon>
    </lineage>
</organism>
<dbReference type="InterPro" id="IPR003018">
    <property type="entry name" value="GAF"/>
</dbReference>
<feature type="region of interest" description="Disordered" evidence="4">
    <location>
        <begin position="537"/>
        <end position="572"/>
    </location>
</feature>
<dbReference type="Pfam" id="PF02518">
    <property type="entry name" value="HATPase_c"/>
    <property type="match status" value="1"/>
</dbReference>
<evidence type="ECO:0000259" key="6">
    <source>
        <dbReference type="SMART" id="SM00387"/>
    </source>
</evidence>
<dbReference type="SUPFAM" id="SSF55874">
    <property type="entry name" value="ATPase domain of HSP90 chaperone/DNA topoisomerase II/histidine kinase"/>
    <property type="match status" value="1"/>
</dbReference>
<dbReference type="SUPFAM" id="SSF55781">
    <property type="entry name" value="GAF domain-like"/>
    <property type="match status" value="1"/>
</dbReference>
<dbReference type="Pfam" id="PF07730">
    <property type="entry name" value="HisKA_3"/>
    <property type="match status" value="1"/>
</dbReference>
<dbReference type="Proteomes" id="UP001500957">
    <property type="component" value="Unassembled WGS sequence"/>
</dbReference>
<keyword evidence="5" id="KW-1133">Transmembrane helix</keyword>
<feature type="transmembrane region" description="Helical" evidence="5">
    <location>
        <begin position="112"/>
        <end position="134"/>
    </location>
</feature>
<evidence type="ECO:0000256" key="4">
    <source>
        <dbReference type="SAM" id="MobiDB-lite"/>
    </source>
</evidence>
<evidence type="ECO:0000256" key="3">
    <source>
        <dbReference type="ARBA" id="ARBA00023012"/>
    </source>
</evidence>
<comment type="caution">
    <text evidence="7">The sequence shown here is derived from an EMBL/GenBank/DDBJ whole genome shotgun (WGS) entry which is preliminary data.</text>
</comment>
<sequence length="572" mass="60994">MRFVWQVKTVSKRSAGLFAAAPGVPARLLRAVLLLGCTALWLVGDTPGDDLAWIGAVAAAAIVASVLEQHPVGGLVGRSIEVIVWAAAVNFTGHDLSPLLPYLLAPVFAGGLLARAAGASMAAGVAAIALLVTISAPQDDLDVKDYSIAAAQWTVIALLGGLVAAWARRLQQAAGDAQLSAYAEAHSLLSQLYTVSRRLPGSLDPRSTAEALVEAVARAARFRAAAVLVRTEGDRLTPLAFRGEDRLEWDTELAGDNPFADAWETEETQVRRVMFARGPSPLPPTDPGSSLVMPIRIGDRITGLLGLETDQVDAYGEDVLAELTDLVNGAALRLETGVLFDQIRELATTEERRRLAREIHDGIAQELASLGYIIDEISAVAAEAGQPDIVEDLSGLRQEMSRIVKELRLSIFDLRSEVDRYGGLGAALSEYIRAIGTTSGFTVHLTLDESSRRLPAETEAELLRIAQEAINNARKHAGADNLWVTCRIHPPDAELVVEDDGTGLGPGRADSYGLEIMKERAARSRAMLEIRPRNPRGTYVGVRVGLPGGSPPPVTDRRGKLVPAGQSEESGP</sequence>
<gene>
    <name evidence="7" type="ORF">GCM10009547_37590</name>
</gene>